<gene>
    <name evidence="2" type="ORF">N657DRAFT_636400</name>
</gene>
<proteinExistence type="predicted"/>
<feature type="compositionally biased region" description="Low complexity" evidence="1">
    <location>
        <begin position="144"/>
        <end position="177"/>
    </location>
</feature>
<dbReference type="Proteomes" id="UP001302602">
    <property type="component" value="Unassembled WGS sequence"/>
</dbReference>
<dbReference type="EMBL" id="MU853237">
    <property type="protein sequence ID" value="KAK4120688.1"/>
    <property type="molecule type" value="Genomic_DNA"/>
</dbReference>
<feature type="region of interest" description="Disordered" evidence="1">
    <location>
        <begin position="123"/>
        <end position="270"/>
    </location>
</feature>
<dbReference type="RefSeq" id="XP_062644459.1">
    <property type="nucleotide sequence ID" value="XM_062791420.1"/>
</dbReference>
<dbReference type="AlphaFoldDB" id="A0AAN6TTY2"/>
<name>A0AAN6TTY2_9PEZI</name>
<feature type="compositionally biased region" description="Polar residues" evidence="1">
    <location>
        <begin position="240"/>
        <end position="261"/>
    </location>
</feature>
<reference evidence="2" key="2">
    <citation type="submission" date="2023-05" db="EMBL/GenBank/DDBJ databases">
        <authorList>
            <consortium name="Lawrence Berkeley National Laboratory"/>
            <person name="Steindorff A."/>
            <person name="Hensen N."/>
            <person name="Bonometti L."/>
            <person name="Westerberg I."/>
            <person name="Brannstrom I.O."/>
            <person name="Guillou S."/>
            <person name="Cros-Aarteil S."/>
            <person name="Calhoun S."/>
            <person name="Haridas S."/>
            <person name="Kuo A."/>
            <person name="Mondo S."/>
            <person name="Pangilinan J."/>
            <person name="Riley R."/>
            <person name="Labutti K."/>
            <person name="Andreopoulos B."/>
            <person name="Lipzen A."/>
            <person name="Chen C."/>
            <person name="Yanf M."/>
            <person name="Daum C."/>
            <person name="Ng V."/>
            <person name="Clum A."/>
            <person name="Ohm R."/>
            <person name="Martin F."/>
            <person name="Silar P."/>
            <person name="Natvig D."/>
            <person name="Lalanne C."/>
            <person name="Gautier V."/>
            <person name="Ament-Velasquez S.L."/>
            <person name="Kruys A."/>
            <person name="Hutchinson M.I."/>
            <person name="Powell A.J."/>
            <person name="Barry K."/>
            <person name="Miller A.N."/>
            <person name="Grigoriev I.V."/>
            <person name="Debuchy R."/>
            <person name="Gladieux P."/>
            <person name="Thoren M.H."/>
            <person name="Johannesson H."/>
        </authorList>
    </citation>
    <scope>NUCLEOTIDE SEQUENCE</scope>
    <source>
        <strain evidence="2">CBS 731.68</strain>
    </source>
</reference>
<keyword evidence="3" id="KW-1185">Reference proteome</keyword>
<evidence type="ECO:0000313" key="2">
    <source>
        <dbReference type="EMBL" id="KAK4120688.1"/>
    </source>
</evidence>
<organism evidence="2 3">
    <name type="scientific">Parathielavia appendiculata</name>
    <dbReference type="NCBI Taxonomy" id="2587402"/>
    <lineage>
        <taxon>Eukaryota</taxon>
        <taxon>Fungi</taxon>
        <taxon>Dikarya</taxon>
        <taxon>Ascomycota</taxon>
        <taxon>Pezizomycotina</taxon>
        <taxon>Sordariomycetes</taxon>
        <taxon>Sordariomycetidae</taxon>
        <taxon>Sordariales</taxon>
        <taxon>Chaetomiaceae</taxon>
        <taxon>Parathielavia</taxon>
    </lineage>
</organism>
<evidence type="ECO:0000313" key="3">
    <source>
        <dbReference type="Proteomes" id="UP001302602"/>
    </source>
</evidence>
<dbReference type="GeneID" id="87828189"/>
<sequence>MGMDAQMKYKQEFKSDLFNVGLPGLSYGVVTIGPCIAVGTRVTLEAEAKDKILGGAEMGLQNVHVKIDFINPMHGANDCWDPYFKPMFKVEGELMLAAALGLPIGLKCGLQISTWDKSADSFAGHKRREADPRLHSPARSLGTSGASPASDTPTPSESSDSVSSGSSGSGSSACWGSGSSGSGSSGADSSESSDSSASQSSDSGPSASGSSDSSGGFSESDSSSDSASAPSSPPTGSRSNQSVVDITSKIKASNNPRSSTMPPNPCPTVRTMTPTVTSTRLVGPDATMMVVSCSNGNLYPFPINGSDNAACSEMWASHSDILVADGSQRLAHYYNNTMSAPGVSRLRVEDEADIPMGGVVVGFAPYSYDGSHEDDSYFYLAVDPHDDVFYPTASRYEEPSLGARYLLGQGSGRRRGGAEERGRAVSVTGGKVTGCSPLMLMQGKYDDLDNYLSYTEARDSTPWDLENG</sequence>
<comment type="caution">
    <text evidence="2">The sequence shown here is derived from an EMBL/GenBank/DDBJ whole genome shotgun (WGS) entry which is preliminary data.</text>
</comment>
<reference evidence="2" key="1">
    <citation type="journal article" date="2023" name="Mol. Phylogenet. Evol.">
        <title>Genome-scale phylogeny and comparative genomics of the fungal order Sordariales.</title>
        <authorList>
            <person name="Hensen N."/>
            <person name="Bonometti L."/>
            <person name="Westerberg I."/>
            <person name="Brannstrom I.O."/>
            <person name="Guillou S."/>
            <person name="Cros-Aarteil S."/>
            <person name="Calhoun S."/>
            <person name="Haridas S."/>
            <person name="Kuo A."/>
            <person name="Mondo S."/>
            <person name="Pangilinan J."/>
            <person name="Riley R."/>
            <person name="LaButti K."/>
            <person name="Andreopoulos B."/>
            <person name="Lipzen A."/>
            <person name="Chen C."/>
            <person name="Yan M."/>
            <person name="Daum C."/>
            <person name="Ng V."/>
            <person name="Clum A."/>
            <person name="Steindorff A."/>
            <person name="Ohm R.A."/>
            <person name="Martin F."/>
            <person name="Silar P."/>
            <person name="Natvig D.O."/>
            <person name="Lalanne C."/>
            <person name="Gautier V."/>
            <person name="Ament-Velasquez S.L."/>
            <person name="Kruys A."/>
            <person name="Hutchinson M.I."/>
            <person name="Powell A.J."/>
            <person name="Barry K."/>
            <person name="Miller A.N."/>
            <person name="Grigoriev I.V."/>
            <person name="Debuchy R."/>
            <person name="Gladieux P."/>
            <person name="Hiltunen Thoren M."/>
            <person name="Johannesson H."/>
        </authorList>
    </citation>
    <scope>NUCLEOTIDE SEQUENCE</scope>
    <source>
        <strain evidence="2">CBS 731.68</strain>
    </source>
</reference>
<protein>
    <submittedName>
        <fullName evidence="2">Uncharacterized protein</fullName>
    </submittedName>
</protein>
<feature type="compositionally biased region" description="Low complexity" evidence="1">
    <location>
        <begin position="185"/>
        <end position="239"/>
    </location>
</feature>
<accession>A0AAN6TTY2</accession>
<evidence type="ECO:0000256" key="1">
    <source>
        <dbReference type="SAM" id="MobiDB-lite"/>
    </source>
</evidence>